<sequence>MDQKKTELWHLGGDWFEEKGSGDLGIADSSFKPPSLLWGLMIFSTLMESRIRILFDNPDPNPDYDDDDPDPYSDDDPNPEFVSDSDLNPDFDSDSSLDSGSDSDPNSYSTCILCIFRCTDYDF</sequence>
<feature type="compositionally biased region" description="Acidic residues" evidence="1">
    <location>
        <begin position="62"/>
        <end position="78"/>
    </location>
</feature>
<feature type="compositionally biased region" description="Low complexity" evidence="1">
    <location>
        <begin position="96"/>
        <end position="107"/>
    </location>
</feature>
<dbReference type="Proteomes" id="UP001054821">
    <property type="component" value="Chromosome 2"/>
</dbReference>
<comment type="caution">
    <text evidence="2">The sequence shown here is derived from an EMBL/GenBank/DDBJ whole genome shotgun (WGS) entry which is preliminary data.</text>
</comment>
<organism evidence="2 3">
    <name type="scientific">Prunus dulcis</name>
    <name type="common">Almond</name>
    <name type="synonym">Amygdalus dulcis</name>
    <dbReference type="NCBI Taxonomy" id="3755"/>
    <lineage>
        <taxon>Eukaryota</taxon>
        <taxon>Viridiplantae</taxon>
        <taxon>Streptophyta</taxon>
        <taxon>Embryophyta</taxon>
        <taxon>Tracheophyta</taxon>
        <taxon>Spermatophyta</taxon>
        <taxon>Magnoliopsida</taxon>
        <taxon>eudicotyledons</taxon>
        <taxon>Gunneridae</taxon>
        <taxon>Pentapetalae</taxon>
        <taxon>rosids</taxon>
        <taxon>fabids</taxon>
        <taxon>Rosales</taxon>
        <taxon>Rosaceae</taxon>
        <taxon>Amygdaloideae</taxon>
        <taxon>Amygdaleae</taxon>
        <taxon>Prunus</taxon>
    </lineage>
</organism>
<evidence type="ECO:0000256" key="1">
    <source>
        <dbReference type="SAM" id="MobiDB-lite"/>
    </source>
</evidence>
<protein>
    <submittedName>
        <fullName evidence="2">Uncharacterized protein</fullName>
    </submittedName>
</protein>
<proteinExistence type="predicted"/>
<feature type="region of interest" description="Disordered" evidence="1">
    <location>
        <begin position="57"/>
        <end position="108"/>
    </location>
</feature>
<dbReference type="EMBL" id="JAJFAZ020000002">
    <property type="protein sequence ID" value="KAI5342145.1"/>
    <property type="molecule type" value="Genomic_DNA"/>
</dbReference>
<dbReference type="AlphaFoldDB" id="A0AAD4ZDM3"/>
<evidence type="ECO:0000313" key="2">
    <source>
        <dbReference type="EMBL" id="KAI5342145.1"/>
    </source>
</evidence>
<reference evidence="2 3" key="1">
    <citation type="journal article" date="2022" name="G3 (Bethesda)">
        <title>Whole-genome sequence and methylome profiling of the almond [Prunus dulcis (Mill.) D.A. Webb] cultivar 'Nonpareil'.</title>
        <authorList>
            <person name="D'Amico-Willman K.M."/>
            <person name="Ouma W.Z."/>
            <person name="Meulia T."/>
            <person name="Sideli G.M."/>
            <person name="Gradziel T.M."/>
            <person name="Fresnedo-Ramirez J."/>
        </authorList>
    </citation>
    <scope>NUCLEOTIDE SEQUENCE [LARGE SCALE GENOMIC DNA]</scope>
    <source>
        <strain evidence="2">Clone GOH B32 T37-40</strain>
    </source>
</reference>
<gene>
    <name evidence="2" type="ORF">L3X38_010020</name>
</gene>
<name>A0AAD4ZDM3_PRUDU</name>
<accession>A0AAD4ZDM3</accession>
<keyword evidence="3" id="KW-1185">Reference proteome</keyword>
<evidence type="ECO:0000313" key="3">
    <source>
        <dbReference type="Proteomes" id="UP001054821"/>
    </source>
</evidence>